<keyword evidence="2" id="KW-0472">Membrane</keyword>
<evidence type="ECO:0000313" key="4">
    <source>
        <dbReference type="EMBL" id="GJM60822.1"/>
    </source>
</evidence>
<feature type="transmembrane region" description="Helical" evidence="2">
    <location>
        <begin position="131"/>
        <end position="148"/>
    </location>
</feature>
<dbReference type="AlphaFoldDB" id="A0AAN5AJF3"/>
<keyword evidence="5" id="KW-1185">Reference proteome</keyword>
<evidence type="ECO:0000256" key="1">
    <source>
        <dbReference type="SAM" id="Coils"/>
    </source>
</evidence>
<dbReference type="SUPFAM" id="SSF55781">
    <property type="entry name" value="GAF domain-like"/>
    <property type="match status" value="1"/>
</dbReference>
<keyword evidence="2" id="KW-1133">Transmembrane helix</keyword>
<gene>
    <name evidence="4" type="ORF">PEDI_13740</name>
</gene>
<organism evidence="4 5">
    <name type="scientific">Persicobacter diffluens</name>
    <dbReference type="NCBI Taxonomy" id="981"/>
    <lineage>
        <taxon>Bacteria</taxon>
        <taxon>Pseudomonadati</taxon>
        <taxon>Bacteroidota</taxon>
        <taxon>Cytophagia</taxon>
        <taxon>Cytophagales</taxon>
        <taxon>Persicobacteraceae</taxon>
        <taxon>Persicobacter</taxon>
    </lineage>
</organism>
<keyword evidence="2" id="KW-0812">Transmembrane</keyword>
<feature type="domain" description="GAF" evidence="3">
    <location>
        <begin position="260"/>
        <end position="388"/>
    </location>
</feature>
<evidence type="ECO:0000313" key="5">
    <source>
        <dbReference type="Proteomes" id="UP001310022"/>
    </source>
</evidence>
<comment type="caution">
    <text evidence="4">The sequence shown here is derived from an EMBL/GenBank/DDBJ whole genome shotgun (WGS) entry which is preliminary data.</text>
</comment>
<dbReference type="RefSeq" id="WP_338236495.1">
    <property type="nucleotide sequence ID" value="NZ_BQKE01000001.1"/>
</dbReference>
<dbReference type="Proteomes" id="UP001310022">
    <property type="component" value="Unassembled WGS sequence"/>
</dbReference>
<reference evidence="4 5" key="1">
    <citation type="submission" date="2021-12" db="EMBL/GenBank/DDBJ databases">
        <title>Genome sequencing of bacteria with rrn-lacking chromosome and rrn-plasmid.</title>
        <authorList>
            <person name="Anda M."/>
            <person name="Iwasaki W."/>
        </authorList>
    </citation>
    <scope>NUCLEOTIDE SEQUENCE [LARGE SCALE GENOMIC DNA]</scope>
    <source>
        <strain evidence="4 5">NBRC 15940</strain>
    </source>
</reference>
<dbReference type="InterPro" id="IPR003018">
    <property type="entry name" value="GAF"/>
</dbReference>
<dbReference type="EMBL" id="BQKE01000001">
    <property type="protein sequence ID" value="GJM60822.1"/>
    <property type="molecule type" value="Genomic_DNA"/>
</dbReference>
<feature type="transmembrane region" description="Helical" evidence="2">
    <location>
        <begin position="168"/>
        <end position="185"/>
    </location>
</feature>
<sequence>MKTTIDNLLFLGSLPTDNQQVKTKFWVCNLVNYFCLIACLIFGSLALFTAPSLLILLGGSCLVYLTSLTLNKLRLNHIARIITAIFPSSFTTVAISLITPLGQNPVPSLFLTMTAMIILPWVLFDLSEKKPLWWATAINIAHLFALLYMAPLFEMSSFMGYETTSLEYFINTIGGVMMIIALTFVNKKVQRNLQLSAQKMIHKMEVSQKDLQSKSEQLQAYVAQVETQKEEDKKRQWITEGIAAIDHLLRTTDGAENQQDQLLSAIVQYTNSMQGAIYHIDQLHGKTQINMVACYAFNRKKYLHKSYTDREGLVGQCYLEAQEIYLTEIPSNYFSIKSGLGDAPPTSIILMPMKYNEEVVGILELAALHPYPKHYFEYLKGICNNLGAHLINLNINKQTKKLLESSNLQTEQLQAQEEEMRQNMEELAATHEQMTRMQADQENHHQKQIDRFNLHFSILLECHGISGERILLLSQSGDILWLSPLIIKDCNKKNHSGQNIRKMALAETPSYFHMIKAEILAEDHINNNPKQWQLNKKVISGGQQKLLAYNISNQVAAARNTHAKKSQ</sequence>
<feature type="coiled-coil region" evidence="1">
    <location>
        <begin position="396"/>
        <end position="437"/>
    </location>
</feature>
<proteinExistence type="predicted"/>
<dbReference type="InterPro" id="IPR029016">
    <property type="entry name" value="GAF-like_dom_sf"/>
</dbReference>
<evidence type="ECO:0000259" key="3">
    <source>
        <dbReference type="Pfam" id="PF13185"/>
    </source>
</evidence>
<protein>
    <recommendedName>
        <fullName evidence="3">GAF domain-containing protein</fullName>
    </recommendedName>
</protein>
<evidence type="ECO:0000256" key="2">
    <source>
        <dbReference type="SAM" id="Phobius"/>
    </source>
</evidence>
<dbReference type="Pfam" id="PF13185">
    <property type="entry name" value="GAF_2"/>
    <property type="match status" value="1"/>
</dbReference>
<keyword evidence="1" id="KW-0175">Coiled coil</keyword>
<name>A0AAN5AJF3_9BACT</name>
<feature type="transmembrane region" description="Helical" evidence="2">
    <location>
        <begin position="53"/>
        <end position="71"/>
    </location>
</feature>
<feature type="transmembrane region" description="Helical" evidence="2">
    <location>
        <begin position="78"/>
        <end position="99"/>
    </location>
</feature>
<feature type="transmembrane region" description="Helical" evidence="2">
    <location>
        <begin position="105"/>
        <end position="124"/>
    </location>
</feature>
<dbReference type="Gene3D" id="3.30.450.40">
    <property type="match status" value="1"/>
</dbReference>
<accession>A0AAN5AJF3</accession>
<feature type="transmembrane region" description="Helical" evidence="2">
    <location>
        <begin position="25"/>
        <end position="47"/>
    </location>
</feature>